<evidence type="ECO:0000313" key="7">
    <source>
        <dbReference type="EMBL" id="CAF0909886.1"/>
    </source>
</evidence>
<gene>
    <name evidence="14" type="ORF">FNK824_LOCUS22308</name>
    <name evidence="13" type="ORF">JBS370_LOCUS20125</name>
    <name evidence="9" type="ORF">JXQ802_LOCUS15733</name>
    <name evidence="11" type="ORF">JXQ802_LOCUS16822</name>
    <name evidence="12" type="ORF">OTI717_LOCUS7892</name>
    <name evidence="6" type="ORF">PYM288_LOCUS5316</name>
    <name evidence="10" type="ORF">RFH988_LOCUS16174</name>
    <name evidence="7" type="ORF">SEV965_LOCUS6086</name>
    <name evidence="8" type="ORF">ZHD862_LOCUS8776</name>
</gene>
<evidence type="ECO:0000256" key="2">
    <source>
        <dbReference type="ARBA" id="ARBA00010463"/>
    </source>
</evidence>
<proteinExistence type="inferred from homology"/>
<dbReference type="Proteomes" id="UP000663882">
    <property type="component" value="Unassembled WGS sequence"/>
</dbReference>
<evidence type="ECO:0000313" key="12">
    <source>
        <dbReference type="EMBL" id="CAF3622711.1"/>
    </source>
</evidence>
<evidence type="ECO:0000313" key="15">
    <source>
        <dbReference type="Proteomes" id="UP000663870"/>
    </source>
</evidence>
<evidence type="ECO:0000313" key="13">
    <source>
        <dbReference type="EMBL" id="CAF3886365.1"/>
    </source>
</evidence>
<dbReference type="EMBL" id="CAJNOU010000194">
    <property type="protein sequence ID" value="CAF0909886.1"/>
    <property type="molecule type" value="Genomic_DNA"/>
</dbReference>
<dbReference type="EMBL" id="CAJNOL010000370">
    <property type="protein sequence ID" value="CAF1032832.1"/>
    <property type="molecule type" value="Genomic_DNA"/>
</dbReference>
<feature type="region of interest" description="Disordered" evidence="5">
    <location>
        <begin position="1"/>
        <end position="20"/>
    </location>
</feature>
<dbReference type="PANTHER" id="PTHR21146">
    <property type="entry name" value="MEF2B PROTEIN"/>
    <property type="match status" value="1"/>
</dbReference>
<sequence>MISSSSLMESRLNSSPNRFDPDIEAKVRSSLRSINETIQSNANEPSLAFYRIQEHVRRSLPTMIQKRIELENLHDRMNGLIFDIEYSVDAVKSLVTCDEHLNNIATNLEKSIYISKQINLIKQQQIQQQILEKKHGS</sequence>
<comment type="caution">
    <text evidence="14">The sequence shown here is derived from an EMBL/GenBank/DDBJ whole genome shotgun (WGS) entry which is preliminary data.</text>
</comment>
<dbReference type="Proteomes" id="UP000663823">
    <property type="component" value="Unassembled WGS sequence"/>
</dbReference>
<evidence type="ECO:0000313" key="16">
    <source>
        <dbReference type="Proteomes" id="UP000663874"/>
    </source>
</evidence>
<name>A0A819JJH7_9BILA</name>
<keyword evidence="3" id="KW-0472">Membrane</keyword>
<keyword evidence="4" id="KW-0458">Lysosome</keyword>
<dbReference type="GO" id="GO:0099078">
    <property type="term" value="C:BORC complex"/>
    <property type="evidence" value="ECO:0007669"/>
    <property type="project" value="TreeGrafter"/>
</dbReference>
<comment type="subcellular location">
    <subcellularLocation>
        <location evidence="1">Lysosome membrane</location>
    </subcellularLocation>
</comment>
<evidence type="ECO:0000256" key="5">
    <source>
        <dbReference type="SAM" id="MobiDB-lite"/>
    </source>
</evidence>
<dbReference type="PANTHER" id="PTHR21146:SF0">
    <property type="entry name" value="BLOC-1-RELATED COMPLEX SUBUNIT 8"/>
    <property type="match status" value="1"/>
</dbReference>
<organism evidence="14 16">
    <name type="scientific">Rotaria sordida</name>
    <dbReference type="NCBI Taxonomy" id="392033"/>
    <lineage>
        <taxon>Eukaryota</taxon>
        <taxon>Metazoa</taxon>
        <taxon>Spiralia</taxon>
        <taxon>Gnathifera</taxon>
        <taxon>Rotifera</taxon>
        <taxon>Eurotatoria</taxon>
        <taxon>Bdelloidea</taxon>
        <taxon>Philodinida</taxon>
        <taxon>Philodinidae</taxon>
        <taxon>Rotaria</taxon>
    </lineage>
</organism>
<evidence type="ECO:0000313" key="11">
    <source>
        <dbReference type="EMBL" id="CAF1054213.1"/>
    </source>
</evidence>
<evidence type="ECO:0000313" key="9">
    <source>
        <dbReference type="EMBL" id="CAF1032832.1"/>
    </source>
</evidence>
<dbReference type="EMBL" id="CAJNOH010000053">
    <property type="protein sequence ID" value="CAF0815524.1"/>
    <property type="molecule type" value="Genomic_DNA"/>
</dbReference>
<dbReference type="Proteomes" id="UP000663864">
    <property type="component" value="Unassembled WGS sequence"/>
</dbReference>
<reference evidence="14" key="1">
    <citation type="submission" date="2021-02" db="EMBL/GenBank/DDBJ databases">
        <authorList>
            <person name="Nowell W R."/>
        </authorList>
    </citation>
    <scope>NUCLEOTIDE SEQUENCE</scope>
</reference>
<dbReference type="OrthoDB" id="10044187at2759"/>
<dbReference type="EMBL" id="CAJOBD010002496">
    <property type="protein sequence ID" value="CAF3886365.1"/>
    <property type="molecule type" value="Genomic_DNA"/>
</dbReference>
<evidence type="ECO:0000256" key="3">
    <source>
        <dbReference type="ARBA" id="ARBA00023136"/>
    </source>
</evidence>
<accession>A0A819JJH7</accession>
<dbReference type="Proteomes" id="UP000663836">
    <property type="component" value="Unassembled WGS sequence"/>
</dbReference>
<dbReference type="GO" id="GO:0005765">
    <property type="term" value="C:lysosomal membrane"/>
    <property type="evidence" value="ECO:0007669"/>
    <property type="project" value="UniProtKB-SubCell"/>
</dbReference>
<comment type="similarity">
    <text evidence="2">Belongs to the BORCS8 family.</text>
</comment>
<protein>
    <submittedName>
        <fullName evidence="14">Uncharacterized protein</fullName>
    </submittedName>
</protein>
<dbReference type="AlphaFoldDB" id="A0A819JJH7"/>
<evidence type="ECO:0000313" key="8">
    <source>
        <dbReference type="EMBL" id="CAF0928082.1"/>
    </source>
</evidence>
<keyword evidence="15" id="KW-1185">Reference proteome</keyword>
<dbReference type="Proteomes" id="UP000663854">
    <property type="component" value="Unassembled WGS sequence"/>
</dbReference>
<dbReference type="Pfam" id="PF10167">
    <property type="entry name" value="BORCS8"/>
    <property type="match status" value="1"/>
</dbReference>
<dbReference type="EMBL" id="CAJNOO010000816">
    <property type="protein sequence ID" value="CAF1040149.1"/>
    <property type="molecule type" value="Genomic_DNA"/>
</dbReference>
<evidence type="ECO:0000313" key="6">
    <source>
        <dbReference type="EMBL" id="CAF0815524.1"/>
    </source>
</evidence>
<evidence type="ECO:0000256" key="1">
    <source>
        <dbReference type="ARBA" id="ARBA00004656"/>
    </source>
</evidence>
<feature type="compositionally biased region" description="Low complexity" evidence="5">
    <location>
        <begin position="1"/>
        <end position="15"/>
    </location>
</feature>
<dbReference type="EMBL" id="CAJOAX010000610">
    <property type="protein sequence ID" value="CAF3622711.1"/>
    <property type="molecule type" value="Genomic_DNA"/>
</dbReference>
<dbReference type="EMBL" id="CAJNOT010000289">
    <property type="protein sequence ID" value="CAF0928082.1"/>
    <property type="molecule type" value="Genomic_DNA"/>
</dbReference>
<dbReference type="Proteomes" id="UP000663870">
    <property type="component" value="Unassembled WGS sequence"/>
</dbReference>
<dbReference type="Proteomes" id="UP000663874">
    <property type="component" value="Unassembled WGS sequence"/>
</dbReference>
<evidence type="ECO:0000313" key="10">
    <source>
        <dbReference type="EMBL" id="CAF1040149.1"/>
    </source>
</evidence>
<evidence type="ECO:0000313" key="14">
    <source>
        <dbReference type="EMBL" id="CAF3934205.1"/>
    </source>
</evidence>
<dbReference type="Proteomes" id="UP000663889">
    <property type="component" value="Unassembled WGS sequence"/>
</dbReference>
<dbReference type="EMBL" id="CAJOBE010004490">
    <property type="protein sequence ID" value="CAF3934205.1"/>
    <property type="molecule type" value="Genomic_DNA"/>
</dbReference>
<dbReference type="InterPro" id="IPR019320">
    <property type="entry name" value="BORCS8"/>
</dbReference>
<evidence type="ECO:0000256" key="4">
    <source>
        <dbReference type="ARBA" id="ARBA00023228"/>
    </source>
</evidence>
<dbReference type="EMBL" id="CAJNOL010000415">
    <property type="protein sequence ID" value="CAF1054213.1"/>
    <property type="molecule type" value="Genomic_DNA"/>
</dbReference>